<evidence type="ECO:0000259" key="7">
    <source>
        <dbReference type="PROSITE" id="PS50850"/>
    </source>
</evidence>
<keyword evidence="2" id="KW-0813">Transport</keyword>
<dbReference type="InterPro" id="IPR020846">
    <property type="entry name" value="MFS_dom"/>
</dbReference>
<gene>
    <name evidence="8" type="ORF">QQM35_01840</name>
</gene>
<dbReference type="Proteomes" id="UP001436297">
    <property type="component" value="Chromosome"/>
</dbReference>
<feature type="transmembrane region" description="Helical" evidence="6">
    <location>
        <begin position="388"/>
        <end position="412"/>
    </location>
</feature>
<keyword evidence="4 6" id="KW-1133">Transmembrane helix</keyword>
<keyword evidence="3 6" id="KW-0812">Transmembrane</keyword>
<dbReference type="Gene3D" id="1.20.1250.20">
    <property type="entry name" value="MFS general substrate transporter like domains"/>
    <property type="match status" value="2"/>
</dbReference>
<dbReference type="InterPro" id="IPR011701">
    <property type="entry name" value="MFS"/>
</dbReference>
<evidence type="ECO:0000256" key="3">
    <source>
        <dbReference type="ARBA" id="ARBA00022692"/>
    </source>
</evidence>
<feature type="transmembrane region" description="Helical" evidence="6">
    <location>
        <begin position="78"/>
        <end position="96"/>
    </location>
</feature>
<name>A0ABZ3EEL6_9STAP</name>
<feature type="transmembrane region" description="Helical" evidence="6">
    <location>
        <begin position="102"/>
        <end position="127"/>
    </location>
</feature>
<reference evidence="8 9" key="1">
    <citation type="journal article" date="2024" name="Pathogens">
        <title>Staphylococcus hsinchuensis sp. nov., Isolated from Soymilk.</title>
        <authorList>
            <person name="Wang Y.T."/>
            <person name="Lin Y.C."/>
            <person name="Hsieh Y.H."/>
            <person name="Lin Y.T."/>
            <person name="Hamada M."/>
            <person name="Chen C.C."/>
            <person name="Liou J.S."/>
            <person name="Lee A.Y."/>
            <person name="Zhang W.L."/>
            <person name="Chen Y.T."/>
            <person name="Huang C.H."/>
        </authorList>
    </citation>
    <scope>NUCLEOTIDE SEQUENCE [LARGE SCALE GENOMIC DNA]</scope>
    <source>
        <strain evidence="8 9">H164</strain>
    </source>
</reference>
<evidence type="ECO:0000256" key="2">
    <source>
        <dbReference type="ARBA" id="ARBA00022448"/>
    </source>
</evidence>
<dbReference type="EMBL" id="CP128355">
    <property type="protein sequence ID" value="XAF70885.1"/>
    <property type="molecule type" value="Genomic_DNA"/>
</dbReference>
<dbReference type="SUPFAM" id="SSF103473">
    <property type="entry name" value="MFS general substrate transporter"/>
    <property type="match status" value="1"/>
</dbReference>
<comment type="subcellular location">
    <subcellularLocation>
        <location evidence="1">Cell membrane</location>
        <topology evidence="1">Multi-pass membrane protein</topology>
    </subcellularLocation>
</comment>
<dbReference type="CDD" id="cd17319">
    <property type="entry name" value="MFS_ExuT_GudP_like"/>
    <property type="match status" value="1"/>
</dbReference>
<proteinExistence type="predicted"/>
<feature type="transmembrane region" description="Helical" evidence="6">
    <location>
        <begin position="331"/>
        <end position="351"/>
    </location>
</feature>
<feature type="domain" description="Major facilitator superfamily (MFS) profile" evidence="7">
    <location>
        <begin position="12"/>
        <end position="416"/>
    </location>
</feature>
<keyword evidence="5 6" id="KW-0472">Membrane</keyword>
<sequence length="425" mass="47416">MEQKKSKIRWYFAIAFFIIGVIAYMDRSNISIIAGPMMEDLNLNKTQFGMLASFFSLGYALMQVPSGLLAEKFGPKKMLSIALVWWSAFTILTGVVKNHGLLFAIRFLFGIGEAPMYPSNAVFNSYWFAKGEKGRASSVLLAGSYFGPVIAPVVTISIVNMFGWQAVFYIFGLIGIIIAALWVIISKDLPEQHKMVNEAERKYIMENRDVLNTEKTKAPWNIFLTRFSFYALAAQYFVVQFVVSLFLIWLPTYLTEQYHVKLSDPDMAWAAGAPWIAMFILILLAGTISDKVLQKGKSRFMARAAIAIIGFLVFCFSLFMSIQSDNLVVNVIWLSLCLGGIGVATGMSWAAATDLGRNFSGSVSGWMNLWGNIGALISPLLAGFLVDIVGWIVTLELVIIPVIFAIIMWFFVQPDKPLIVEKDKL</sequence>
<protein>
    <submittedName>
        <fullName evidence="8">MFS transporter</fullName>
    </submittedName>
</protein>
<evidence type="ECO:0000313" key="9">
    <source>
        <dbReference type="Proteomes" id="UP001436297"/>
    </source>
</evidence>
<feature type="transmembrane region" description="Helical" evidence="6">
    <location>
        <begin position="46"/>
        <end position="66"/>
    </location>
</feature>
<feature type="transmembrane region" description="Helical" evidence="6">
    <location>
        <begin position="9"/>
        <end position="26"/>
    </location>
</feature>
<feature type="transmembrane region" description="Helical" evidence="6">
    <location>
        <begin position="363"/>
        <end position="382"/>
    </location>
</feature>
<organism evidence="8 9">
    <name type="scientific">Staphylococcus hsinchuensis</name>
    <dbReference type="NCBI Taxonomy" id="3051183"/>
    <lineage>
        <taxon>Bacteria</taxon>
        <taxon>Bacillati</taxon>
        <taxon>Bacillota</taxon>
        <taxon>Bacilli</taxon>
        <taxon>Bacillales</taxon>
        <taxon>Staphylococcaceae</taxon>
        <taxon>Staphylococcus</taxon>
    </lineage>
</organism>
<dbReference type="InterPro" id="IPR050382">
    <property type="entry name" value="MFS_Na/Anion_cotransporter"/>
</dbReference>
<feature type="transmembrane region" description="Helical" evidence="6">
    <location>
        <begin position="269"/>
        <end position="288"/>
    </location>
</feature>
<evidence type="ECO:0000256" key="1">
    <source>
        <dbReference type="ARBA" id="ARBA00004651"/>
    </source>
</evidence>
<feature type="transmembrane region" description="Helical" evidence="6">
    <location>
        <begin position="139"/>
        <end position="160"/>
    </location>
</feature>
<evidence type="ECO:0000256" key="6">
    <source>
        <dbReference type="SAM" id="Phobius"/>
    </source>
</evidence>
<evidence type="ECO:0000256" key="5">
    <source>
        <dbReference type="ARBA" id="ARBA00023136"/>
    </source>
</evidence>
<dbReference type="PANTHER" id="PTHR11662:SF399">
    <property type="entry name" value="FI19708P1-RELATED"/>
    <property type="match status" value="1"/>
</dbReference>
<dbReference type="RefSeq" id="WP_251517432.1">
    <property type="nucleotide sequence ID" value="NZ_CP128355.1"/>
</dbReference>
<feature type="transmembrane region" description="Helical" evidence="6">
    <location>
        <begin position="166"/>
        <end position="185"/>
    </location>
</feature>
<dbReference type="PANTHER" id="PTHR11662">
    <property type="entry name" value="SOLUTE CARRIER FAMILY 17"/>
    <property type="match status" value="1"/>
</dbReference>
<dbReference type="Pfam" id="PF07690">
    <property type="entry name" value="MFS_1"/>
    <property type="match status" value="1"/>
</dbReference>
<feature type="transmembrane region" description="Helical" evidence="6">
    <location>
        <begin position="300"/>
        <end position="319"/>
    </location>
</feature>
<keyword evidence="9" id="KW-1185">Reference proteome</keyword>
<accession>A0ABZ3EEL6</accession>
<evidence type="ECO:0000256" key="4">
    <source>
        <dbReference type="ARBA" id="ARBA00022989"/>
    </source>
</evidence>
<evidence type="ECO:0000313" key="8">
    <source>
        <dbReference type="EMBL" id="XAF70885.1"/>
    </source>
</evidence>
<dbReference type="InterPro" id="IPR036259">
    <property type="entry name" value="MFS_trans_sf"/>
</dbReference>
<dbReference type="PROSITE" id="PS50850">
    <property type="entry name" value="MFS"/>
    <property type="match status" value="1"/>
</dbReference>
<feature type="transmembrane region" description="Helical" evidence="6">
    <location>
        <begin position="227"/>
        <end position="249"/>
    </location>
</feature>